<evidence type="ECO:0000313" key="16">
    <source>
        <dbReference type="EMBL" id="KAK7092168.1"/>
    </source>
</evidence>
<dbReference type="InterPro" id="IPR007482">
    <property type="entry name" value="Tyr_Pase-like_PTPLA"/>
</dbReference>
<evidence type="ECO:0000256" key="1">
    <source>
        <dbReference type="ARBA" id="ARBA00004141"/>
    </source>
</evidence>
<dbReference type="GO" id="GO:0102158">
    <property type="term" value="F:very-long-chain (3R)-3-hydroxyacyl-CoA dehydratase activity"/>
    <property type="evidence" value="ECO:0007669"/>
    <property type="project" value="UniProtKB-EC"/>
</dbReference>
<dbReference type="GO" id="GO:0030148">
    <property type="term" value="P:sphingolipid biosynthetic process"/>
    <property type="evidence" value="ECO:0007669"/>
    <property type="project" value="TreeGrafter"/>
</dbReference>
<feature type="region of interest" description="Disordered" evidence="15">
    <location>
        <begin position="1"/>
        <end position="22"/>
    </location>
</feature>
<dbReference type="PANTHER" id="PTHR11035:SF3">
    <property type="entry name" value="VERY-LONG-CHAIN (3R)-3-HYDROXYACYL-COA DEHYDRATASE"/>
    <property type="match status" value="1"/>
</dbReference>
<keyword evidence="10 14" id="KW-0472">Membrane</keyword>
<evidence type="ECO:0000256" key="9">
    <source>
        <dbReference type="ARBA" id="ARBA00023098"/>
    </source>
</evidence>
<keyword evidence="7 14" id="KW-0276">Fatty acid metabolism</keyword>
<keyword evidence="11 14" id="KW-0275">Fatty acid biosynthesis</keyword>
<keyword evidence="5 14" id="KW-0444">Lipid biosynthesis</keyword>
<feature type="transmembrane region" description="Helical" evidence="14">
    <location>
        <begin position="205"/>
        <end position="224"/>
    </location>
</feature>
<gene>
    <name evidence="16" type="ORF">V1264_009761</name>
</gene>
<evidence type="ECO:0000256" key="6">
    <source>
        <dbReference type="ARBA" id="ARBA00022692"/>
    </source>
</evidence>
<dbReference type="GO" id="GO:0030497">
    <property type="term" value="P:fatty acid elongation"/>
    <property type="evidence" value="ECO:0007669"/>
    <property type="project" value="TreeGrafter"/>
</dbReference>
<evidence type="ECO:0000256" key="7">
    <source>
        <dbReference type="ARBA" id="ARBA00022832"/>
    </source>
</evidence>
<comment type="catalytic activity">
    <reaction evidence="13 14">
        <text>a very-long-chain (3R)-3-hydroxyacyl-CoA = a very-long-chain (2E)-enoyl-CoA + H2O</text>
        <dbReference type="Rhea" id="RHEA:45812"/>
        <dbReference type="ChEBI" id="CHEBI:15377"/>
        <dbReference type="ChEBI" id="CHEBI:83728"/>
        <dbReference type="ChEBI" id="CHEBI:85440"/>
        <dbReference type="EC" id="4.2.1.134"/>
    </reaction>
</comment>
<organism evidence="16 17">
    <name type="scientific">Littorina saxatilis</name>
    <dbReference type="NCBI Taxonomy" id="31220"/>
    <lineage>
        <taxon>Eukaryota</taxon>
        <taxon>Metazoa</taxon>
        <taxon>Spiralia</taxon>
        <taxon>Lophotrochozoa</taxon>
        <taxon>Mollusca</taxon>
        <taxon>Gastropoda</taxon>
        <taxon>Caenogastropoda</taxon>
        <taxon>Littorinimorpha</taxon>
        <taxon>Littorinoidea</taxon>
        <taxon>Littorinidae</taxon>
        <taxon>Littorina</taxon>
    </lineage>
</organism>
<keyword evidence="8 14" id="KW-1133">Transmembrane helix</keyword>
<evidence type="ECO:0000256" key="15">
    <source>
        <dbReference type="SAM" id="MobiDB-lite"/>
    </source>
</evidence>
<keyword evidence="14" id="KW-0256">Endoplasmic reticulum</keyword>
<comment type="function">
    <text evidence="14">Catalyzes the third of the four reactions of the long-chain fatty acids elongation cycle. This endoplasmic reticulum-bound enzymatic process, allows the addition of two carbons to the chain of long- and very long-chain fatty acids/VLCFAs per cycle. This enzyme catalyzes the dehydration of the 3-hydroxyacyl-CoA intermediate into trans-2,3-enoyl-CoA, within each cycle of fatty acid elongation. Thereby, it participates to the production of VLCFAs of different chain lengths that are involved in multiple biological processes as precursors of membrane lipids and lipid mediators.</text>
</comment>
<evidence type="ECO:0000256" key="11">
    <source>
        <dbReference type="ARBA" id="ARBA00023160"/>
    </source>
</evidence>
<proteinExistence type="inferred from homology"/>
<dbReference type="GO" id="GO:0005789">
    <property type="term" value="C:endoplasmic reticulum membrane"/>
    <property type="evidence" value="ECO:0007669"/>
    <property type="project" value="UniProtKB-SubCell"/>
</dbReference>
<evidence type="ECO:0000313" key="17">
    <source>
        <dbReference type="Proteomes" id="UP001374579"/>
    </source>
</evidence>
<dbReference type="EMBL" id="JBAMIC010000022">
    <property type="protein sequence ID" value="KAK7092168.1"/>
    <property type="molecule type" value="Genomic_DNA"/>
</dbReference>
<evidence type="ECO:0000256" key="2">
    <source>
        <dbReference type="ARBA" id="ARBA00005194"/>
    </source>
</evidence>
<keyword evidence="17" id="KW-1185">Reference proteome</keyword>
<reference evidence="16 17" key="1">
    <citation type="submission" date="2024-02" db="EMBL/GenBank/DDBJ databases">
        <title>Chromosome-scale genome assembly of the rough periwinkle Littorina saxatilis.</title>
        <authorList>
            <person name="De Jode A."/>
            <person name="Faria R."/>
            <person name="Formenti G."/>
            <person name="Sims Y."/>
            <person name="Smith T.P."/>
            <person name="Tracey A."/>
            <person name="Wood J.M.D."/>
            <person name="Zagrodzka Z.B."/>
            <person name="Johannesson K."/>
            <person name="Butlin R.K."/>
            <person name="Leder E.H."/>
        </authorList>
    </citation>
    <scope>NUCLEOTIDE SEQUENCE [LARGE SCALE GENOMIC DNA]</scope>
    <source>
        <strain evidence="16">Snail1</strain>
        <tissue evidence="16">Muscle</tissue>
    </source>
</reference>
<evidence type="ECO:0000256" key="14">
    <source>
        <dbReference type="RuleBase" id="RU363109"/>
    </source>
</evidence>
<dbReference type="PANTHER" id="PTHR11035">
    <property type="entry name" value="VERY-LONG-CHAIN (3R)-3-HYDROXYACYL-COA DEHYDRATASE"/>
    <property type="match status" value="1"/>
</dbReference>
<sequence length="244" mass="27798">MATATVKASSAGGDGRRKANPNMGENNAVKAYLVAYNVSQMLGWLVLMIKIIHHMAAEQDVETLYAQVEPILKIFQTAAVMEMVHSAIGLVKSNPVLTGFQVFSRVFLLWGVVWSVPEVQTTGYILCFLVAWTITEIIRYSFYFFSLLGQVPYFLKWCRYTFFIILYPIGVTGEVMTIYLALPHVLESDMYSVSLPNTANISFSYYYYLCFIIFSYLPVFPQLYGHMLAQRKKIISSPQRPKKE</sequence>
<comment type="caution">
    <text evidence="16">The sequence shown here is derived from an EMBL/GenBank/DDBJ whole genome shotgun (WGS) entry which is preliminary data.</text>
</comment>
<evidence type="ECO:0000256" key="12">
    <source>
        <dbReference type="ARBA" id="ARBA00023239"/>
    </source>
</evidence>
<comment type="similarity">
    <text evidence="3 14">Belongs to the very long-chain fatty acids dehydratase HACD family.</text>
</comment>
<keyword evidence="9 14" id="KW-0443">Lipid metabolism</keyword>
<evidence type="ECO:0000256" key="3">
    <source>
        <dbReference type="ARBA" id="ARBA00007811"/>
    </source>
</evidence>
<dbReference type="EC" id="4.2.1.134" evidence="4 14"/>
<evidence type="ECO:0000256" key="8">
    <source>
        <dbReference type="ARBA" id="ARBA00022989"/>
    </source>
</evidence>
<evidence type="ECO:0000256" key="13">
    <source>
        <dbReference type="ARBA" id="ARBA00036671"/>
    </source>
</evidence>
<evidence type="ECO:0000256" key="5">
    <source>
        <dbReference type="ARBA" id="ARBA00022516"/>
    </source>
</evidence>
<name>A0AAN9AS38_9CAEN</name>
<feature type="transmembrane region" description="Helical" evidence="14">
    <location>
        <begin position="123"/>
        <end position="148"/>
    </location>
</feature>
<evidence type="ECO:0000256" key="10">
    <source>
        <dbReference type="ARBA" id="ARBA00023136"/>
    </source>
</evidence>
<dbReference type="AlphaFoldDB" id="A0AAN9AS38"/>
<keyword evidence="12 14" id="KW-0456">Lyase</keyword>
<feature type="transmembrane region" description="Helical" evidence="14">
    <location>
        <begin position="96"/>
        <end position="117"/>
    </location>
</feature>
<dbReference type="Pfam" id="PF04387">
    <property type="entry name" value="PTPLA"/>
    <property type="match status" value="1"/>
</dbReference>
<accession>A0AAN9AS38</accession>
<feature type="transmembrane region" description="Helical" evidence="14">
    <location>
        <begin position="31"/>
        <end position="49"/>
    </location>
</feature>
<dbReference type="Proteomes" id="UP001374579">
    <property type="component" value="Unassembled WGS sequence"/>
</dbReference>
<protein>
    <recommendedName>
        <fullName evidence="4 14">Very-long-chain (3R)-3-hydroxyacyl-CoA dehydratase</fullName>
        <ecNumber evidence="4 14">4.2.1.134</ecNumber>
    </recommendedName>
</protein>
<keyword evidence="6 14" id="KW-0812">Transmembrane</keyword>
<comment type="subcellular location">
    <subcellularLocation>
        <location evidence="14">Endoplasmic reticulum membrane</location>
        <topology evidence="14">Multi-pass membrane protein</topology>
    </subcellularLocation>
    <subcellularLocation>
        <location evidence="1">Membrane</location>
        <topology evidence="1">Multi-pass membrane protein</topology>
    </subcellularLocation>
</comment>
<dbReference type="GO" id="GO:0042761">
    <property type="term" value="P:very long-chain fatty acid biosynthetic process"/>
    <property type="evidence" value="ECO:0007669"/>
    <property type="project" value="TreeGrafter"/>
</dbReference>
<feature type="transmembrane region" description="Helical" evidence="14">
    <location>
        <begin position="160"/>
        <end position="185"/>
    </location>
</feature>
<evidence type="ECO:0000256" key="4">
    <source>
        <dbReference type="ARBA" id="ARBA00013122"/>
    </source>
</evidence>
<comment type="pathway">
    <text evidence="2 14">Lipid metabolism; fatty acid biosynthesis.</text>
</comment>